<keyword evidence="3" id="KW-1185">Reference proteome</keyword>
<protein>
    <submittedName>
        <fullName evidence="2">Uncharacterized protein</fullName>
    </submittedName>
</protein>
<evidence type="ECO:0000256" key="1">
    <source>
        <dbReference type="SAM" id="MobiDB-lite"/>
    </source>
</evidence>
<evidence type="ECO:0000313" key="2">
    <source>
        <dbReference type="EMBL" id="MCP2262081.1"/>
    </source>
</evidence>
<gene>
    <name evidence="2" type="ORF">LX15_005813</name>
</gene>
<evidence type="ECO:0000313" key="3">
    <source>
        <dbReference type="Proteomes" id="UP001205311"/>
    </source>
</evidence>
<name>A0ABT1I2R8_STRSD</name>
<dbReference type="EMBL" id="JAMTCP010000056">
    <property type="protein sequence ID" value="MCP2262081.1"/>
    <property type="molecule type" value="Genomic_DNA"/>
</dbReference>
<organism evidence="2 3">
    <name type="scientific">Streptoalloteichus tenebrarius (strain ATCC 17920 / DSM 40477 / JCM 4838 / CBS 697.72 / NBRC 16177 / NCIMB 11028 / NRRL B-12390 / A12253. 1 / ISP 5477)</name>
    <name type="common">Streptomyces tenebrarius</name>
    <dbReference type="NCBI Taxonomy" id="1933"/>
    <lineage>
        <taxon>Bacteria</taxon>
        <taxon>Bacillati</taxon>
        <taxon>Actinomycetota</taxon>
        <taxon>Actinomycetes</taxon>
        <taxon>Pseudonocardiales</taxon>
        <taxon>Pseudonocardiaceae</taxon>
        <taxon>Streptoalloteichus</taxon>
    </lineage>
</organism>
<proteinExistence type="predicted"/>
<sequence>MPDRVRDGNVVAMRNGPAGGGEPDGDPWVPRAGRSAHAGDTVAGESGDLRTGNPGWESA</sequence>
<feature type="region of interest" description="Disordered" evidence="1">
    <location>
        <begin position="1"/>
        <end position="59"/>
    </location>
</feature>
<accession>A0ABT1I2R8</accession>
<reference evidence="2 3" key="1">
    <citation type="submission" date="2022-06" db="EMBL/GenBank/DDBJ databases">
        <title>Genomic Encyclopedia of Archaeal and Bacterial Type Strains, Phase II (KMG-II): from individual species to whole genera.</title>
        <authorList>
            <person name="Goeker M."/>
        </authorList>
    </citation>
    <scope>NUCLEOTIDE SEQUENCE [LARGE SCALE GENOMIC DNA]</scope>
    <source>
        <strain evidence="2 3">DSM 40477</strain>
    </source>
</reference>
<comment type="caution">
    <text evidence="2">The sequence shown here is derived from an EMBL/GenBank/DDBJ whole genome shotgun (WGS) entry which is preliminary data.</text>
</comment>
<dbReference type="Proteomes" id="UP001205311">
    <property type="component" value="Unassembled WGS sequence"/>
</dbReference>